<reference evidence="4" key="2">
    <citation type="submission" date="2017-02" db="EMBL/GenBank/DDBJ databases">
        <authorList>
            <person name="Varghese N."/>
            <person name="Submissions S."/>
        </authorList>
    </citation>
    <scope>NUCLEOTIDE SEQUENCE [LARGE SCALE GENOMIC DNA]</scope>
    <source>
        <strain evidence="4">M1</strain>
    </source>
</reference>
<dbReference type="EMBL" id="FUZT01000008">
    <property type="protein sequence ID" value="SKC80125.1"/>
    <property type="molecule type" value="Genomic_DNA"/>
</dbReference>
<dbReference type="AlphaFoldDB" id="A0A1T5KWS1"/>
<evidence type="ECO:0000313" key="1">
    <source>
        <dbReference type="EMBL" id="SKC68234.1"/>
    </source>
</evidence>
<evidence type="ECO:0000313" key="2">
    <source>
        <dbReference type="EMBL" id="SKC71852.1"/>
    </source>
</evidence>
<reference evidence="1 4" key="1">
    <citation type="submission" date="2017-02" db="EMBL/GenBank/DDBJ databases">
        <authorList>
            <person name="Peterson S.W."/>
        </authorList>
    </citation>
    <scope>NUCLEOTIDE SEQUENCE [LARGE SCALE GENOMIC DNA]</scope>
    <source>
        <strain evidence="1 4">M1</strain>
    </source>
</reference>
<protein>
    <submittedName>
        <fullName evidence="1">Uncharacterized protein</fullName>
    </submittedName>
</protein>
<accession>A0A1T5KWS1</accession>
<keyword evidence="4" id="KW-1185">Reference proteome</keyword>
<evidence type="ECO:0000313" key="4">
    <source>
        <dbReference type="Proteomes" id="UP000190285"/>
    </source>
</evidence>
<sequence length="193" mass="22148">MIIVDTDIVKVGGVILPGIFQKLEIDSDVKVDEVDVKGKSVKPKQATGYEDAKIKLVIGLRPNNQEDEFEQLSRIQNIFKRPGQEKPKVYEIFNKHLNTRGITRVIFKKLTSREDNNSNIIKVVCEFWEYIPITIRSTKTSSVSNNNESSISPKLNLINEYETYLEERNSPIDKSKATAAIDDDIVWRPYYVK</sequence>
<dbReference type="STRING" id="36842.SAMN02194393_02130"/>
<name>A0A1T5KWS1_9FIRM</name>
<dbReference type="OrthoDB" id="2061133at2"/>
<dbReference type="EMBL" id="FUZT01000005">
    <property type="protein sequence ID" value="SKC68234.1"/>
    <property type="molecule type" value="Genomic_DNA"/>
</dbReference>
<gene>
    <name evidence="1" type="ORF">SAMN02194393_02130</name>
    <name evidence="2" type="ORF">SAMN02194393_02522</name>
    <name evidence="3" type="ORF">SAMN02194393_03441</name>
</gene>
<evidence type="ECO:0000313" key="3">
    <source>
        <dbReference type="EMBL" id="SKC80125.1"/>
    </source>
</evidence>
<dbReference type="Proteomes" id="UP000190285">
    <property type="component" value="Unassembled WGS sequence"/>
</dbReference>
<dbReference type="RefSeq" id="WP_079491516.1">
    <property type="nucleotide sequence ID" value="NZ_FUZT01000005.1"/>
</dbReference>
<organism evidence="1 4">
    <name type="scientific">Maledivibacter halophilus</name>
    <dbReference type="NCBI Taxonomy" id="36842"/>
    <lineage>
        <taxon>Bacteria</taxon>
        <taxon>Bacillati</taxon>
        <taxon>Bacillota</taxon>
        <taxon>Clostridia</taxon>
        <taxon>Peptostreptococcales</taxon>
        <taxon>Caminicellaceae</taxon>
        <taxon>Maledivibacter</taxon>
    </lineage>
</organism>
<proteinExistence type="predicted"/>
<dbReference type="EMBL" id="FUZT01000006">
    <property type="protein sequence ID" value="SKC71852.1"/>
    <property type="molecule type" value="Genomic_DNA"/>
</dbReference>